<dbReference type="SUPFAM" id="SSF56112">
    <property type="entry name" value="Protein kinase-like (PK-like)"/>
    <property type="match status" value="1"/>
</dbReference>
<evidence type="ECO:0000313" key="10">
    <source>
        <dbReference type="Proteomes" id="UP000642107"/>
    </source>
</evidence>
<reference evidence="9 10" key="1">
    <citation type="submission" date="2020-09" db="EMBL/GenBank/DDBJ databases">
        <title>Flavimobilis rhizosphaerae sp. nov., isolated from rhizosphere soil of Spartina alterniflora.</title>
        <authorList>
            <person name="Hanqin C."/>
        </authorList>
    </citation>
    <scope>NUCLEOTIDE SEQUENCE [LARGE SCALE GENOMIC DNA]</scope>
    <source>
        <strain evidence="9 10">GY 10621</strain>
    </source>
</reference>
<comment type="caution">
    <text evidence="9">The sequence shown here is derived from an EMBL/GenBank/DDBJ whole genome shotgun (WGS) entry which is preliminary data.</text>
</comment>
<dbReference type="Gene3D" id="3.30.200.20">
    <property type="entry name" value="Phosphorylase Kinase, domain 1"/>
    <property type="match status" value="1"/>
</dbReference>
<gene>
    <name evidence="9" type="ORF">IGS67_13220</name>
</gene>
<keyword evidence="6 7" id="KW-0046">Antibiotic resistance</keyword>
<evidence type="ECO:0000256" key="1">
    <source>
        <dbReference type="ARBA" id="ARBA00006219"/>
    </source>
</evidence>
<dbReference type="CDD" id="cd05150">
    <property type="entry name" value="APH"/>
    <property type="match status" value="1"/>
</dbReference>
<evidence type="ECO:0000256" key="3">
    <source>
        <dbReference type="ARBA" id="ARBA00022741"/>
    </source>
</evidence>
<dbReference type="RefSeq" id="WP_192282073.1">
    <property type="nucleotide sequence ID" value="NZ_JACZDF010000009.1"/>
</dbReference>
<evidence type="ECO:0000256" key="4">
    <source>
        <dbReference type="ARBA" id="ARBA00022777"/>
    </source>
</evidence>
<accession>A0ABR9DTN8</accession>
<feature type="domain" description="Aminoglycoside phosphotransferase" evidence="8">
    <location>
        <begin position="76"/>
        <end position="278"/>
    </location>
</feature>
<dbReference type="InterPro" id="IPR011009">
    <property type="entry name" value="Kinase-like_dom_sf"/>
</dbReference>
<keyword evidence="3 7" id="KW-0547">Nucleotide-binding</keyword>
<keyword evidence="5 7" id="KW-0067">ATP-binding</keyword>
<name>A0ABR9DTN8_9MICO</name>
<dbReference type="InterPro" id="IPR002575">
    <property type="entry name" value="Aminoglycoside_PTrfase"/>
</dbReference>
<dbReference type="InterPro" id="IPR024165">
    <property type="entry name" value="Kan/Strep_kinase"/>
</dbReference>
<comment type="similarity">
    <text evidence="1 7">Belongs to the aminoglycoside phosphotransferase family.</text>
</comment>
<dbReference type="PIRSF" id="PIRSF000706">
    <property type="entry name" value="Kanamycin_kin"/>
    <property type="match status" value="1"/>
</dbReference>
<evidence type="ECO:0000256" key="2">
    <source>
        <dbReference type="ARBA" id="ARBA00022679"/>
    </source>
</evidence>
<dbReference type="Pfam" id="PF01636">
    <property type="entry name" value="APH"/>
    <property type="match status" value="1"/>
</dbReference>
<keyword evidence="2 7" id="KW-0808">Transferase</keyword>
<evidence type="ECO:0000256" key="5">
    <source>
        <dbReference type="ARBA" id="ARBA00022840"/>
    </source>
</evidence>
<sequence length="288" mass="30440">MSSILDTHVPTGPVPVPRQVARYVRPGDDVRAVWVNGVGGVTFRVAGGADVRFVKWHPGPAPAAGTLQPDGRTGPPGDGALAEEARRLAWARERGASVPRVVDAGADDDGSWLVTAGLPGLAAVVEPWLSRPVVAARAIGAGLRAFHDALPVEGCPWTWAADVRLARARAASSGPGGWTSELLHPDHRGFSRAELLARLADVPDVDRLVVAHGDACAPNTLLADDGSYLATIDLDSLGVADRWADLAVAGWSTAWNYGRDLTPEVCAAYGVTPDEDRLSYYRLLWDLA</sequence>
<evidence type="ECO:0000259" key="8">
    <source>
        <dbReference type="Pfam" id="PF01636"/>
    </source>
</evidence>
<evidence type="ECO:0000313" key="9">
    <source>
        <dbReference type="EMBL" id="MBD9700433.1"/>
    </source>
</evidence>
<evidence type="ECO:0000256" key="6">
    <source>
        <dbReference type="ARBA" id="ARBA00023251"/>
    </source>
</evidence>
<keyword evidence="10" id="KW-1185">Reference proteome</keyword>
<evidence type="ECO:0000256" key="7">
    <source>
        <dbReference type="PIRNR" id="PIRNR000706"/>
    </source>
</evidence>
<proteinExistence type="inferred from homology"/>
<protein>
    <submittedName>
        <fullName evidence="9">Aminoglycoside 3'-phosphotransferase</fullName>
    </submittedName>
</protein>
<keyword evidence="4 7" id="KW-0418">Kinase</keyword>
<dbReference type="EMBL" id="JACZDF010000009">
    <property type="protein sequence ID" value="MBD9700433.1"/>
    <property type="molecule type" value="Genomic_DNA"/>
</dbReference>
<dbReference type="Gene3D" id="3.90.1200.10">
    <property type="match status" value="1"/>
</dbReference>
<dbReference type="Proteomes" id="UP000642107">
    <property type="component" value="Unassembled WGS sequence"/>
</dbReference>
<organism evidence="9 10">
    <name type="scientific">Flavimobilis rhizosphaerae</name>
    <dbReference type="NCBI Taxonomy" id="2775421"/>
    <lineage>
        <taxon>Bacteria</taxon>
        <taxon>Bacillati</taxon>
        <taxon>Actinomycetota</taxon>
        <taxon>Actinomycetes</taxon>
        <taxon>Micrococcales</taxon>
        <taxon>Jonesiaceae</taxon>
        <taxon>Flavimobilis</taxon>
    </lineage>
</organism>